<reference evidence="5" key="1">
    <citation type="submission" date="2025-08" db="UniProtKB">
        <authorList>
            <consortium name="RefSeq"/>
        </authorList>
    </citation>
    <scope>IDENTIFICATION</scope>
</reference>
<keyword evidence="2" id="KW-0964">Secreted</keyword>
<dbReference type="Pfam" id="PF19030">
    <property type="entry name" value="TSP1_ADAMTS"/>
    <property type="match status" value="1"/>
</dbReference>
<dbReference type="PANTHER" id="PTHR13723:SF303">
    <property type="match status" value="1"/>
</dbReference>
<dbReference type="InterPro" id="IPR050439">
    <property type="entry name" value="ADAMTS_ADAMTS-like"/>
</dbReference>
<dbReference type="RefSeq" id="XP_014664801.1">
    <property type="nucleotide sequence ID" value="XM_014809315.1"/>
</dbReference>
<proteinExistence type="predicted"/>
<organism evidence="4 5">
    <name type="scientific">Priapulus caudatus</name>
    <name type="common">Priapulid worm</name>
    <dbReference type="NCBI Taxonomy" id="37621"/>
    <lineage>
        <taxon>Eukaryota</taxon>
        <taxon>Metazoa</taxon>
        <taxon>Ecdysozoa</taxon>
        <taxon>Scalidophora</taxon>
        <taxon>Priapulida</taxon>
        <taxon>Priapulimorpha</taxon>
        <taxon>Priapulimorphida</taxon>
        <taxon>Priapulidae</taxon>
        <taxon>Priapulus</taxon>
    </lineage>
</organism>
<dbReference type="SUPFAM" id="SSF82895">
    <property type="entry name" value="TSP-1 type 1 repeat"/>
    <property type="match status" value="1"/>
</dbReference>
<comment type="subcellular location">
    <subcellularLocation>
        <location evidence="1">Secreted</location>
    </subcellularLocation>
</comment>
<dbReference type="PROSITE" id="PS50092">
    <property type="entry name" value="TSP1"/>
    <property type="match status" value="1"/>
</dbReference>
<evidence type="ECO:0000313" key="4">
    <source>
        <dbReference type="Proteomes" id="UP000695022"/>
    </source>
</evidence>
<dbReference type="InterPro" id="IPR036383">
    <property type="entry name" value="TSP1_rpt_sf"/>
</dbReference>
<feature type="compositionally biased region" description="Polar residues" evidence="3">
    <location>
        <begin position="8"/>
        <end position="18"/>
    </location>
</feature>
<evidence type="ECO:0000256" key="3">
    <source>
        <dbReference type="SAM" id="MobiDB-lite"/>
    </source>
</evidence>
<dbReference type="Proteomes" id="UP000695022">
    <property type="component" value="Unplaced"/>
</dbReference>
<feature type="region of interest" description="Disordered" evidence="3">
    <location>
        <begin position="1"/>
        <end position="39"/>
    </location>
</feature>
<accession>A0ABM1DXY0</accession>
<name>A0ABM1DXY0_PRICU</name>
<dbReference type="GeneID" id="106807075"/>
<dbReference type="PANTHER" id="PTHR13723">
    <property type="entry name" value="ADAMTS A DISINTEGRIN AND METALLOPROTEASE WITH THROMBOSPONDIN MOTIFS PROTEASE"/>
    <property type="match status" value="1"/>
</dbReference>
<evidence type="ECO:0000256" key="2">
    <source>
        <dbReference type="ARBA" id="ARBA00022525"/>
    </source>
</evidence>
<gene>
    <name evidence="5" type="primary">LOC106807075</name>
</gene>
<dbReference type="InterPro" id="IPR000884">
    <property type="entry name" value="TSP1_rpt"/>
</dbReference>
<evidence type="ECO:0000256" key="1">
    <source>
        <dbReference type="ARBA" id="ARBA00004613"/>
    </source>
</evidence>
<protein>
    <submittedName>
        <fullName evidence="5">ADAMTS-like protein 3</fullName>
    </submittedName>
</protein>
<sequence length="195" mass="21540">MKAKDNTQIDNELNSDGRGSTHNEPGREDNSIEANANVNPPHMQHVGDLLRKLQLEIPDINNLIDFSNGQVDDLAFDWKTMNWTDCSQTCGGHGVQARTAVCEVSIHGKRKKVDSTLCTEAGLPKPPVMRKCGIGQCPGWIVGNWSNLPNSTNLPPDNCNTLTKPRDTEDCHNKKCEAVWKVGEWTEVSVTPQPL</sequence>
<keyword evidence="4" id="KW-1185">Reference proteome</keyword>
<evidence type="ECO:0000313" key="5">
    <source>
        <dbReference type="RefSeq" id="XP_014664801.1"/>
    </source>
</evidence>
<dbReference type="Gene3D" id="2.20.100.10">
    <property type="entry name" value="Thrombospondin type-1 (TSP1) repeat"/>
    <property type="match status" value="1"/>
</dbReference>
<feature type="compositionally biased region" description="Basic and acidic residues" evidence="3">
    <location>
        <begin position="19"/>
        <end position="30"/>
    </location>
</feature>